<feature type="transmembrane region" description="Helical" evidence="5">
    <location>
        <begin position="12"/>
        <end position="34"/>
    </location>
</feature>
<keyword evidence="2 5" id="KW-0812">Transmembrane</keyword>
<evidence type="ECO:0000313" key="7">
    <source>
        <dbReference type="Proteomes" id="UP000503349"/>
    </source>
</evidence>
<evidence type="ECO:0000256" key="1">
    <source>
        <dbReference type="ARBA" id="ARBA00004141"/>
    </source>
</evidence>
<dbReference type="SUPFAM" id="SSF48652">
    <property type="entry name" value="Tetraspanin"/>
    <property type="match status" value="1"/>
</dbReference>
<evidence type="ECO:0000256" key="3">
    <source>
        <dbReference type="ARBA" id="ARBA00022989"/>
    </source>
</evidence>
<dbReference type="GO" id="GO:0005886">
    <property type="term" value="C:plasma membrane"/>
    <property type="evidence" value="ECO:0007669"/>
    <property type="project" value="TreeGrafter"/>
</dbReference>
<evidence type="ECO:0000256" key="5">
    <source>
        <dbReference type="SAM" id="Phobius"/>
    </source>
</evidence>
<dbReference type="InterPro" id="IPR008952">
    <property type="entry name" value="Tetraspanin_EC2_sf"/>
</dbReference>
<dbReference type="Gene3D" id="1.10.1450.10">
    <property type="entry name" value="Tetraspanin"/>
    <property type="match status" value="1"/>
</dbReference>
<organism evidence="6 7">
    <name type="scientific">Channa argus</name>
    <name type="common">Northern snakehead</name>
    <name type="synonym">Ophicephalus argus</name>
    <dbReference type="NCBI Taxonomy" id="215402"/>
    <lineage>
        <taxon>Eukaryota</taxon>
        <taxon>Metazoa</taxon>
        <taxon>Chordata</taxon>
        <taxon>Craniata</taxon>
        <taxon>Vertebrata</taxon>
        <taxon>Euteleostomi</taxon>
        <taxon>Actinopterygii</taxon>
        <taxon>Neopterygii</taxon>
        <taxon>Teleostei</taxon>
        <taxon>Neoteleostei</taxon>
        <taxon>Acanthomorphata</taxon>
        <taxon>Anabantaria</taxon>
        <taxon>Anabantiformes</taxon>
        <taxon>Channoidei</taxon>
        <taxon>Channidae</taxon>
        <taxon>Channa</taxon>
    </lineage>
</organism>
<dbReference type="PANTHER" id="PTHR19282:SF477">
    <property type="entry name" value="TETRASPANIN"/>
    <property type="match status" value="1"/>
</dbReference>
<feature type="transmembrane region" description="Helical" evidence="5">
    <location>
        <begin position="81"/>
        <end position="104"/>
    </location>
</feature>
<comment type="subcellular location">
    <subcellularLocation>
        <location evidence="1">Membrane</location>
        <topology evidence="1">Multi-pass membrane protein</topology>
    </subcellularLocation>
</comment>
<evidence type="ECO:0000256" key="2">
    <source>
        <dbReference type="ARBA" id="ARBA00022692"/>
    </source>
</evidence>
<keyword evidence="4 5" id="KW-0472">Membrane</keyword>
<dbReference type="InterPro" id="IPR018499">
    <property type="entry name" value="Tetraspanin/Peripherin"/>
</dbReference>
<keyword evidence="3 5" id="KW-1133">Transmembrane helix</keyword>
<proteinExistence type="predicted"/>
<protein>
    <submittedName>
        <fullName evidence="6">Uncharacterized protein</fullName>
    </submittedName>
</protein>
<gene>
    <name evidence="6" type="ORF">EXN66_Car021016</name>
</gene>
<dbReference type="EMBL" id="CM015732">
    <property type="protein sequence ID" value="KAF3705325.1"/>
    <property type="molecule type" value="Genomic_DNA"/>
</dbReference>
<dbReference type="PANTHER" id="PTHR19282">
    <property type="entry name" value="TETRASPANIN"/>
    <property type="match status" value="1"/>
</dbReference>
<accession>A0A6G1QRZ6</accession>
<dbReference type="Proteomes" id="UP000503349">
    <property type="component" value="Chromosome 21"/>
</dbReference>
<feature type="transmembrane region" description="Helical" evidence="5">
    <location>
        <begin position="54"/>
        <end position="74"/>
    </location>
</feature>
<dbReference type="AlphaFoldDB" id="A0A6G1QRZ6"/>
<evidence type="ECO:0000313" key="6">
    <source>
        <dbReference type="EMBL" id="KAF3705325.1"/>
    </source>
</evidence>
<reference evidence="7" key="2">
    <citation type="submission" date="2019-02" db="EMBL/GenBank/DDBJ databases">
        <title>Opniocepnalus argus Var Kimnra genome.</title>
        <authorList>
            <person name="Zhou C."/>
            <person name="Xiao S."/>
        </authorList>
    </citation>
    <scope>NUCLEOTIDE SEQUENCE [LARGE SCALE GENOMIC DNA]</scope>
</reference>
<feature type="transmembrane region" description="Helical" evidence="5">
    <location>
        <begin position="228"/>
        <end position="250"/>
    </location>
</feature>
<reference evidence="6 7" key="1">
    <citation type="submission" date="2019-02" db="EMBL/GenBank/DDBJ databases">
        <title>Opniocepnalus argus genome.</title>
        <authorList>
            <person name="Zhou C."/>
            <person name="Xiao S."/>
        </authorList>
    </citation>
    <scope>NUCLEOTIDE SEQUENCE [LARGE SCALE GENOMIC DNA]</scope>
    <source>
        <strain evidence="6">OARG1902GOOAL</strain>
        <tissue evidence="6">Muscle</tissue>
    </source>
</reference>
<keyword evidence="7" id="KW-1185">Reference proteome</keyword>
<dbReference type="Pfam" id="PF00335">
    <property type="entry name" value="Tetraspanin"/>
    <property type="match status" value="1"/>
</dbReference>
<name>A0A6G1QRZ6_CHAAH</name>
<evidence type="ECO:0000256" key="4">
    <source>
        <dbReference type="ARBA" id="ARBA00023136"/>
    </source>
</evidence>
<sequence>MARCRSYLQGLALCVTVLLLVSGVVMIGVGFSTIDGNILVAELFDQLSSSDGLLVLQVFGPITVVLSVVGICAASLDLKPLLLVFSVLIFVEFVAVMVVASPLVQVQAQMDSEVDEVFLNVTPLHRAEPYIQSELKKLQASDSCCGLRRFEDWENQLPVSCLCNNAYESFFLSHSSQSSNSNSEGSCVSVDNVLTSAKPQVTDKLWVHTKPCGPILKSYLSFPIKLRIGIISAFATITMAAIALCLVLGLEAYWRTPPVETTVDDFNRVTYEPKPSLT</sequence>